<dbReference type="Proteomes" id="UP001633002">
    <property type="component" value="Unassembled WGS sequence"/>
</dbReference>
<evidence type="ECO:0000313" key="2">
    <source>
        <dbReference type="Proteomes" id="UP001633002"/>
    </source>
</evidence>
<sequence length="202" mass="22246">MQHNRVRICSWNLNGTTSDTRVIKPTLKVSESGVKGCGHVAWAKVQSDNGNFGVVCIYAPQSEVQRAMLWNWLTILVAEGHWFIVGDLNMVGRADDPNCLAPILEGNEVDSWKDLELAADIVDCYTLATVRRGSRFTQVQLNGNQVEMSRLDTIYLTCSGDWVDFVADINHDAKADVSDHSPVIVEIKLAGSGETAMVGRLI</sequence>
<dbReference type="InterPro" id="IPR036691">
    <property type="entry name" value="Endo/exonu/phosph_ase_sf"/>
</dbReference>
<organism evidence="1 2">
    <name type="scientific">Riccia sorocarpa</name>
    <dbReference type="NCBI Taxonomy" id="122646"/>
    <lineage>
        <taxon>Eukaryota</taxon>
        <taxon>Viridiplantae</taxon>
        <taxon>Streptophyta</taxon>
        <taxon>Embryophyta</taxon>
        <taxon>Marchantiophyta</taxon>
        <taxon>Marchantiopsida</taxon>
        <taxon>Marchantiidae</taxon>
        <taxon>Marchantiales</taxon>
        <taxon>Ricciaceae</taxon>
        <taxon>Riccia</taxon>
    </lineage>
</organism>
<dbReference type="EMBL" id="JBJQOH010000007">
    <property type="protein sequence ID" value="KAL3680136.1"/>
    <property type="molecule type" value="Genomic_DNA"/>
</dbReference>
<proteinExistence type="predicted"/>
<dbReference type="Gene3D" id="3.60.10.10">
    <property type="entry name" value="Endonuclease/exonuclease/phosphatase"/>
    <property type="match status" value="1"/>
</dbReference>
<reference evidence="1 2" key="1">
    <citation type="submission" date="2024-09" db="EMBL/GenBank/DDBJ databases">
        <title>Chromosome-scale assembly of Riccia sorocarpa.</title>
        <authorList>
            <person name="Paukszto L."/>
        </authorList>
    </citation>
    <scope>NUCLEOTIDE SEQUENCE [LARGE SCALE GENOMIC DNA]</scope>
    <source>
        <strain evidence="1">LP-2024</strain>
        <tissue evidence="1">Aerial parts of the thallus</tissue>
    </source>
</reference>
<protein>
    <recommendedName>
        <fullName evidence="3">Endonuclease/exonuclease/phosphatase domain-containing protein</fullName>
    </recommendedName>
</protein>
<comment type="caution">
    <text evidence="1">The sequence shown here is derived from an EMBL/GenBank/DDBJ whole genome shotgun (WGS) entry which is preliminary data.</text>
</comment>
<evidence type="ECO:0008006" key="3">
    <source>
        <dbReference type="Google" id="ProtNLM"/>
    </source>
</evidence>
<dbReference type="SUPFAM" id="SSF56219">
    <property type="entry name" value="DNase I-like"/>
    <property type="match status" value="1"/>
</dbReference>
<keyword evidence="2" id="KW-1185">Reference proteome</keyword>
<dbReference type="AlphaFoldDB" id="A0ABD3GN87"/>
<name>A0ABD3GN87_9MARC</name>
<accession>A0ABD3GN87</accession>
<gene>
    <name evidence="1" type="ORF">R1sor_023092</name>
</gene>
<evidence type="ECO:0000313" key="1">
    <source>
        <dbReference type="EMBL" id="KAL3680136.1"/>
    </source>
</evidence>